<evidence type="ECO:0000256" key="1">
    <source>
        <dbReference type="ARBA" id="ARBA00023015"/>
    </source>
</evidence>
<dbReference type="GO" id="GO:0003677">
    <property type="term" value="F:DNA binding"/>
    <property type="evidence" value="ECO:0007669"/>
    <property type="project" value="UniProtKB-KW"/>
</dbReference>
<dbReference type="SUPFAM" id="SSF46785">
    <property type="entry name" value="Winged helix' DNA-binding domain"/>
    <property type="match status" value="1"/>
</dbReference>
<dbReference type="Proteomes" id="UP000824141">
    <property type="component" value="Unassembled WGS sequence"/>
</dbReference>
<dbReference type="CDD" id="cd07377">
    <property type="entry name" value="WHTH_GntR"/>
    <property type="match status" value="1"/>
</dbReference>
<evidence type="ECO:0000256" key="2">
    <source>
        <dbReference type="ARBA" id="ARBA00023125"/>
    </source>
</evidence>
<dbReference type="Gene3D" id="1.10.10.10">
    <property type="entry name" value="Winged helix-like DNA-binding domain superfamily/Winged helix DNA-binding domain"/>
    <property type="match status" value="1"/>
</dbReference>
<dbReference type="InterPro" id="IPR036390">
    <property type="entry name" value="WH_DNA-bd_sf"/>
</dbReference>
<keyword evidence="1" id="KW-0805">Transcription regulation</keyword>
<dbReference type="PRINTS" id="PR00035">
    <property type="entry name" value="HTHGNTR"/>
</dbReference>
<dbReference type="EMBL" id="DVJM01000022">
    <property type="protein sequence ID" value="HIS78043.1"/>
    <property type="molecule type" value="Genomic_DNA"/>
</dbReference>
<dbReference type="PANTHER" id="PTHR43537:SF5">
    <property type="entry name" value="UXU OPERON TRANSCRIPTIONAL REGULATOR"/>
    <property type="match status" value="1"/>
</dbReference>
<dbReference type="GO" id="GO:0003700">
    <property type="term" value="F:DNA-binding transcription factor activity"/>
    <property type="evidence" value="ECO:0007669"/>
    <property type="project" value="InterPro"/>
</dbReference>
<gene>
    <name evidence="5" type="ORF">IAD03_01610</name>
</gene>
<protein>
    <submittedName>
        <fullName evidence="5">FadR family transcriptional regulator</fullName>
    </submittedName>
</protein>
<sequence>MDISAIDRKKVSDEVFEQMKKMISDQVWKEGEKIPSQHELQNMFKVSRVSIREALKKLESYGIIVTQQGRGSFVVRFEDADWFGDSALKVYQNSVDSKTIRDFMEFRRIIEIENVALAVERATPEDIRKLEENYQNMLDARGDVQKFSDYDFNFHQLIAYTTRNLILIRCYTLALTFLKKDFDRVVRKVGIDKGTYYHKEILNAIRDRDSSKAKKLMAEHLEAANSIFFDSADNT</sequence>
<dbReference type="InterPro" id="IPR000524">
    <property type="entry name" value="Tscrpt_reg_HTH_GntR"/>
</dbReference>
<dbReference type="SUPFAM" id="SSF48008">
    <property type="entry name" value="GntR ligand-binding domain-like"/>
    <property type="match status" value="1"/>
</dbReference>
<name>A0A9D1FQG5_9FIRM</name>
<evidence type="ECO:0000259" key="4">
    <source>
        <dbReference type="PROSITE" id="PS50949"/>
    </source>
</evidence>
<dbReference type="Gene3D" id="1.20.120.530">
    <property type="entry name" value="GntR ligand-binding domain-like"/>
    <property type="match status" value="1"/>
</dbReference>
<dbReference type="SMART" id="SM00345">
    <property type="entry name" value="HTH_GNTR"/>
    <property type="match status" value="1"/>
</dbReference>
<proteinExistence type="predicted"/>
<organism evidence="5 6">
    <name type="scientific">Candidatus Caccousia stercoris</name>
    <dbReference type="NCBI Taxonomy" id="2840723"/>
    <lineage>
        <taxon>Bacteria</taxon>
        <taxon>Bacillati</taxon>
        <taxon>Bacillota</taxon>
        <taxon>Clostridia</taxon>
        <taxon>Eubacteriales</taxon>
        <taxon>Oscillospiraceae</taxon>
        <taxon>Oscillospiraceae incertae sedis</taxon>
        <taxon>Candidatus Caccousia</taxon>
    </lineage>
</organism>
<keyword evidence="2" id="KW-0238">DNA-binding</keyword>
<dbReference type="Pfam" id="PF00392">
    <property type="entry name" value="GntR"/>
    <property type="match status" value="1"/>
</dbReference>
<comment type="caution">
    <text evidence="5">The sequence shown here is derived from an EMBL/GenBank/DDBJ whole genome shotgun (WGS) entry which is preliminary data.</text>
</comment>
<evidence type="ECO:0000313" key="6">
    <source>
        <dbReference type="Proteomes" id="UP000824141"/>
    </source>
</evidence>
<dbReference type="InterPro" id="IPR011711">
    <property type="entry name" value="GntR_C"/>
</dbReference>
<dbReference type="PANTHER" id="PTHR43537">
    <property type="entry name" value="TRANSCRIPTIONAL REGULATOR, GNTR FAMILY"/>
    <property type="match status" value="1"/>
</dbReference>
<reference evidence="5" key="1">
    <citation type="submission" date="2020-10" db="EMBL/GenBank/DDBJ databases">
        <authorList>
            <person name="Gilroy R."/>
        </authorList>
    </citation>
    <scope>NUCLEOTIDE SEQUENCE</scope>
    <source>
        <strain evidence="5">6086</strain>
    </source>
</reference>
<keyword evidence="3" id="KW-0804">Transcription</keyword>
<dbReference type="SMART" id="SM00895">
    <property type="entry name" value="FCD"/>
    <property type="match status" value="1"/>
</dbReference>
<dbReference type="InterPro" id="IPR008920">
    <property type="entry name" value="TF_FadR/GntR_C"/>
</dbReference>
<dbReference type="InterPro" id="IPR036388">
    <property type="entry name" value="WH-like_DNA-bd_sf"/>
</dbReference>
<evidence type="ECO:0000313" key="5">
    <source>
        <dbReference type="EMBL" id="HIS78043.1"/>
    </source>
</evidence>
<dbReference type="Pfam" id="PF07729">
    <property type="entry name" value="FCD"/>
    <property type="match status" value="1"/>
</dbReference>
<reference evidence="5" key="2">
    <citation type="journal article" date="2021" name="PeerJ">
        <title>Extensive microbial diversity within the chicken gut microbiome revealed by metagenomics and culture.</title>
        <authorList>
            <person name="Gilroy R."/>
            <person name="Ravi A."/>
            <person name="Getino M."/>
            <person name="Pursley I."/>
            <person name="Horton D.L."/>
            <person name="Alikhan N.F."/>
            <person name="Baker D."/>
            <person name="Gharbi K."/>
            <person name="Hall N."/>
            <person name="Watson M."/>
            <person name="Adriaenssens E.M."/>
            <person name="Foster-Nyarko E."/>
            <person name="Jarju S."/>
            <person name="Secka A."/>
            <person name="Antonio M."/>
            <person name="Oren A."/>
            <person name="Chaudhuri R.R."/>
            <person name="La Ragione R."/>
            <person name="Hildebrand F."/>
            <person name="Pallen M.J."/>
        </authorList>
    </citation>
    <scope>NUCLEOTIDE SEQUENCE</scope>
    <source>
        <strain evidence="5">6086</strain>
    </source>
</reference>
<evidence type="ECO:0000256" key="3">
    <source>
        <dbReference type="ARBA" id="ARBA00023163"/>
    </source>
</evidence>
<dbReference type="PROSITE" id="PS50949">
    <property type="entry name" value="HTH_GNTR"/>
    <property type="match status" value="1"/>
</dbReference>
<feature type="domain" description="HTH gntR-type" evidence="4">
    <location>
        <begin position="9"/>
        <end position="77"/>
    </location>
</feature>
<dbReference type="AlphaFoldDB" id="A0A9D1FQG5"/>
<accession>A0A9D1FQG5</accession>